<accession>A0A495IUM0</accession>
<dbReference type="AlphaFoldDB" id="A0A495IUM0"/>
<gene>
    <name evidence="1" type="ORF">BDD43_0554</name>
</gene>
<name>A0A495IUM0_9SPHI</name>
<evidence type="ECO:0000313" key="2">
    <source>
        <dbReference type="Proteomes" id="UP000268007"/>
    </source>
</evidence>
<protein>
    <submittedName>
        <fullName evidence="1">Uncharacterized protein</fullName>
    </submittedName>
</protein>
<dbReference type="OrthoDB" id="799853at2"/>
<dbReference type="EMBL" id="RBKU01000001">
    <property type="protein sequence ID" value="RKR80445.1"/>
    <property type="molecule type" value="Genomic_DNA"/>
</dbReference>
<dbReference type="Proteomes" id="UP000268007">
    <property type="component" value="Unassembled WGS sequence"/>
</dbReference>
<comment type="caution">
    <text evidence="1">The sequence shown here is derived from an EMBL/GenBank/DDBJ whole genome shotgun (WGS) entry which is preliminary data.</text>
</comment>
<organism evidence="1 2">
    <name type="scientific">Mucilaginibacter gracilis</name>
    <dbReference type="NCBI Taxonomy" id="423350"/>
    <lineage>
        <taxon>Bacteria</taxon>
        <taxon>Pseudomonadati</taxon>
        <taxon>Bacteroidota</taxon>
        <taxon>Sphingobacteriia</taxon>
        <taxon>Sphingobacteriales</taxon>
        <taxon>Sphingobacteriaceae</taxon>
        <taxon>Mucilaginibacter</taxon>
    </lineage>
</organism>
<evidence type="ECO:0000313" key="1">
    <source>
        <dbReference type="EMBL" id="RKR80445.1"/>
    </source>
</evidence>
<keyword evidence="2" id="KW-1185">Reference proteome</keyword>
<sequence>MSIFYLQSLHFYLQSKFPTLKYLEVISLNNVDNIIGIKMQTPFYTLLIAFTFSTACGQKQTAPNKDIKKSETKDTRPSTDSNEKYHAKYVYTDATGKHLIIQNSFPKGGPYTDPNGKKYFRIIFWTRLINETDESLELNIDFPADPYEVPGFPGKYHRVLIPPDTMTINKEAMYDYGLAGLKSFLDNSIHKPSSLKRIISPKASSGFYVVILSQTTQGALSGVLRAGLSLKGHDLYYSIKIDGSKNNAGSSDKEIHCGSINLKNLMLQN</sequence>
<dbReference type="RefSeq" id="WP_008506595.1">
    <property type="nucleotide sequence ID" value="NZ_RBKU01000001.1"/>
</dbReference>
<reference evidence="1 2" key="1">
    <citation type="submission" date="2018-10" db="EMBL/GenBank/DDBJ databases">
        <title>Genomic Encyclopedia of Archaeal and Bacterial Type Strains, Phase II (KMG-II): from individual species to whole genera.</title>
        <authorList>
            <person name="Goeker M."/>
        </authorList>
    </citation>
    <scope>NUCLEOTIDE SEQUENCE [LARGE SCALE GENOMIC DNA]</scope>
    <source>
        <strain evidence="1 2">DSM 18602</strain>
    </source>
</reference>
<proteinExistence type="predicted"/>